<dbReference type="InterPro" id="IPR002470">
    <property type="entry name" value="Peptidase_S9A"/>
</dbReference>
<name>A0A813FJR0_POLGL</name>
<proteinExistence type="inferred from homology"/>
<dbReference type="InterPro" id="IPR051167">
    <property type="entry name" value="Prolyl_oligopep/macrocyclase"/>
</dbReference>
<dbReference type="Gene3D" id="3.40.50.1820">
    <property type="entry name" value="alpha/beta hydrolase"/>
    <property type="match status" value="1"/>
</dbReference>
<dbReference type="PANTHER" id="PTHR42881:SF13">
    <property type="entry name" value="PROLYL ENDOPEPTIDASE"/>
    <property type="match status" value="1"/>
</dbReference>
<evidence type="ECO:0000256" key="1">
    <source>
        <dbReference type="ARBA" id="ARBA00005228"/>
    </source>
</evidence>
<evidence type="ECO:0000313" key="5">
    <source>
        <dbReference type="Proteomes" id="UP000654075"/>
    </source>
</evidence>
<keyword evidence="2" id="KW-0645">Protease</keyword>
<comment type="caution">
    <text evidence="4">The sequence shown here is derived from an EMBL/GenBank/DDBJ whole genome shotgun (WGS) entry which is preliminary data.</text>
</comment>
<dbReference type="GO" id="GO:0006508">
    <property type="term" value="P:proteolysis"/>
    <property type="evidence" value="ECO:0007669"/>
    <property type="project" value="UniProtKB-KW"/>
</dbReference>
<dbReference type="AlphaFoldDB" id="A0A813FJR0"/>
<dbReference type="GO" id="GO:0005829">
    <property type="term" value="C:cytosol"/>
    <property type="evidence" value="ECO:0007669"/>
    <property type="project" value="TreeGrafter"/>
</dbReference>
<comment type="similarity">
    <text evidence="1 2">Belongs to the peptidase S9A family.</text>
</comment>
<dbReference type="PRINTS" id="PR00862">
    <property type="entry name" value="PROLIGOPTASE"/>
</dbReference>
<dbReference type="GO" id="GO:0004252">
    <property type="term" value="F:serine-type endopeptidase activity"/>
    <property type="evidence" value="ECO:0007669"/>
    <property type="project" value="UniProtKB-UniRule"/>
</dbReference>
<accession>A0A813FJR0</accession>
<dbReference type="Pfam" id="PF00326">
    <property type="entry name" value="Peptidase_S9"/>
    <property type="match status" value="1"/>
</dbReference>
<evidence type="ECO:0000313" key="4">
    <source>
        <dbReference type="EMBL" id="CAE8612213.1"/>
    </source>
</evidence>
<dbReference type="EMBL" id="CAJNNV010025097">
    <property type="protein sequence ID" value="CAE8612213.1"/>
    <property type="molecule type" value="Genomic_DNA"/>
</dbReference>
<dbReference type="InterPro" id="IPR029058">
    <property type="entry name" value="AB_hydrolase_fold"/>
</dbReference>
<gene>
    <name evidence="4" type="ORF">PGLA1383_LOCUS30008</name>
</gene>
<dbReference type="SUPFAM" id="SSF53474">
    <property type="entry name" value="alpha/beta-Hydrolases"/>
    <property type="match status" value="1"/>
</dbReference>
<keyword evidence="2" id="KW-0378">Hydrolase</keyword>
<dbReference type="OrthoDB" id="248387at2759"/>
<organism evidence="4 5">
    <name type="scientific">Polarella glacialis</name>
    <name type="common">Dinoflagellate</name>
    <dbReference type="NCBI Taxonomy" id="89957"/>
    <lineage>
        <taxon>Eukaryota</taxon>
        <taxon>Sar</taxon>
        <taxon>Alveolata</taxon>
        <taxon>Dinophyceae</taxon>
        <taxon>Suessiales</taxon>
        <taxon>Suessiaceae</taxon>
        <taxon>Polarella</taxon>
    </lineage>
</organism>
<evidence type="ECO:0000259" key="3">
    <source>
        <dbReference type="Pfam" id="PF00326"/>
    </source>
</evidence>
<dbReference type="InterPro" id="IPR001375">
    <property type="entry name" value="Peptidase_S9_cat"/>
</dbReference>
<dbReference type="Proteomes" id="UP000654075">
    <property type="component" value="Unassembled WGS sequence"/>
</dbReference>
<protein>
    <recommendedName>
        <fullName evidence="2">Prolyl endopeptidase</fullName>
        <ecNumber evidence="2">3.4.21.-</ecNumber>
    </recommendedName>
</protein>
<sequence length="162" mass="18260">MGNMLVQRPDLFGAVVCAVPLLDMKRYSHLLIGASWMAEYGNSDTEDWQFLQQYSPYRNLDPNSSCPPFLMTASTKDDRVHPYHARCFVKRLQEMGKGENIFYFESIEGGHGGVADAKQSACVCDKLVLRLPLEGALSRWPSCLILNCCLVRISMDLKSSEF</sequence>
<dbReference type="PANTHER" id="PTHR42881">
    <property type="entry name" value="PROLYL ENDOPEPTIDASE"/>
    <property type="match status" value="1"/>
</dbReference>
<reference evidence="4" key="1">
    <citation type="submission" date="2021-02" db="EMBL/GenBank/DDBJ databases">
        <authorList>
            <person name="Dougan E. K."/>
            <person name="Rhodes N."/>
            <person name="Thang M."/>
            <person name="Chan C."/>
        </authorList>
    </citation>
    <scope>NUCLEOTIDE SEQUENCE</scope>
</reference>
<keyword evidence="5" id="KW-1185">Reference proteome</keyword>
<keyword evidence="2" id="KW-0720">Serine protease</keyword>
<dbReference type="GO" id="GO:0070012">
    <property type="term" value="F:oligopeptidase activity"/>
    <property type="evidence" value="ECO:0007669"/>
    <property type="project" value="TreeGrafter"/>
</dbReference>
<feature type="domain" description="Peptidase S9 prolyl oligopeptidase catalytic" evidence="3">
    <location>
        <begin position="2"/>
        <end position="117"/>
    </location>
</feature>
<dbReference type="EC" id="3.4.21.-" evidence="2"/>
<evidence type="ECO:0000256" key="2">
    <source>
        <dbReference type="RuleBase" id="RU368024"/>
    </source>
</evidence>